<accession>A0A495QRX0</accession>
<evidence type="ECO:0000259" key="2">
    <source>
        <dbReference type="Pfam" id="PF07687"/>
    </source>
</evidence>
<dbReference type="InterPro" id="IPR036264">
    <property type="entry name" value="Bact_exopeptidase_dim_dom"/>
</dbReference>
<feature type="compositionally biased region" description="Low complexity" evidence="1">
    <location>
        <begin position="14"/>
        <end position="27"/>
    </location>
</feature>
<dbReference type="PANTHER" id="PTHR11014:SF63">
    <property type="entry name" value="METALLOPEPTIDASE, PUTATIVE (AFU_ORTHOLOGUE AFUA_6G09600)-RELATED"/>
    <property type="match status" value="1"/>
</dbReference>
<dbReference type="GO" id="GO:0016787">
    <property type="term" value="F:hydrolase activity"/>
    <property type="evidence" value="ECO:0007669"/>
    <property type="project" value="UniProtKB-KW"/>
</dbReference>
<protein>
    <submittedName>
        <fullName evidence="3">Amidohydrolase</fullName>
    </submittedName>
</protein>
<dbReference type="PANTHER" id="PTHR11014">
    <property type="entry name" value="PEPTIDASE M20 FAMILY MEMBER"/>
    <property type="match status" value="1"/>
</dbReference>
<reference evidence="3 4" key="1">
    <citation type="submission" date="2018-10" db="EMBL/GenBank/DDBJ databases">
        <title>Genomic Encyclopedia of Archaeal and Bacterial Type Strains, Phase II (KMG-II): from individual species to whole genera.</title>
        <authorList>
            <person name="Goeker M."/>
        </authorList>
    </citation>
    <scope>NUCLEOTIDE SEQUENCE [LARGE SCALE GENOMIC DNA]</scope>
    <source>
        <strain evidence="3 4">DSM 43383</strain>
    </source>
</reference>
<dbReference type="SUPFAM" id="SSF55031">
    <property type="entry name" value="Bacterial exopeptidase dimerisation domain"/>
    <property type="match status" value="1"/>
</dbReference>
<dbReference type="Gene3D" id="3.40.630.10">
    <property type="entry name" value="Zn peptidases"/>
    <property type="match status" value="1"/>
</dbReference>
<dbReference type="AlphaFoldDB" id="A0A495QRX0"/>
<dbReference type="EMBL" id="RBWU01000002">
    <property type="protein sequence ID" value="RKS76250.1"/>
    <property type="molecule type" value="Genomic_DNA"/>
</dbReference>
<feature type="compositionally biased region" description="Basic and acidic residues" evidence="1">
    <location>
        <begin position="80"/>
        <end position="89"/>
    </location>
</feature>
<feature type="compositionally biased region" description="Pro residues" evidence="1">
    <location>
        <begin position="121"/>
        <end position="130"/>
    </location>
</feature>
<dbReference type="SUPFAM" id="SSF53187">
    <property type="entry name" value="Zn-dependent exopeptidases"/>
    <property type="match status" value="1"/>
</dbReference>
<evidence type="ECO:0000313" key="4">
    <source>
        <dbReference type="Proteomes" id="UP000274601"/>
    </source>
</evidence>
<evidence type="ECO:0000313" key="3">
    <source>
        <dbReference type="EMBL" id="RKS76250.1"/>
    </source>
</evidence>
<dbReference type="NCBIfam" id="TIGR01891">
    <property type="entry name" value="amidohydrolases"/>
    <property type="match status" value="1"/>
</dbReference>
<dbReference type="Pfam" id="PF01546">
    <property type="entry name" value="Peptidase_M20"/>
    <property type="match status" value="1"/>
</dbReference>
<dbReference type="InterPro" id="IPR002933">
    <property type="entry name" value="Peptidase_M20"/>
</dbReference>
<feature type="compositionally biased region" description="Gly residues" evidence="1">
    <location>
        <begin position="162"/>
        <end position="174"/>
    </location>
</feature>
<evidence type="ECO:0000256" key="1">
    <source>
        <dbReference type="SAM" id="MobiDB-lite"/>
    </source>
</evidence>
<sequence length="639" mass="65360">MPAPEEPAVPGNPPGAAAVPAREAAAPVDDQDHAPAPSPGHEPGRHPGHLPGHETGHALGRGPVRAQVRRAEPAPGREAFPGREADSEKQNMNTTGRGPSGSAVIQGAQMTHPGPGVIPGLEPPNPPGPASPAGRHEAVPPTVPSPVESKVPSTGMSPTGMGAAGMGAAGGLGAATGNTSGGEDDPDESIPEGTVPDETLPQGAAAGEIVPGAPAEGAASAGSAVLGGAVLQPQLDAFLAAHEDELIAFRRDLHMHPELGYAEHRTTRKLAERLRAAGLKPVILPKGTGLFCDIGPEDGGTVALRADIDALPLQDEKEDAPYRSTVPGVAHACGHDVHTAMVLGAGLFLAQQAEAGLLPGRVRLLFQPAEETPGGALDVMAAGGIVGVDRAFALHCDPRIEVGQLGLRTGPITAACDKVYVKVTGPGGHTARPHLTADLVYALAKIVTELPSALSRRVDPRSSLSLVWGRVSAGSVANAIPDDGIAEGTVRCLDDEAWHRAPEMMKALLQSVAAAYDVEASLEYVRGVPPTVNEATSVQMFRDAAAQVIDEDGVVPTPQSLGGEDFGWYLESIPGALARLGVRTPGSPGEYDLHRGDFDVDERCLAVGVRVLSATALTALWEGGRPGDTETTIEGAALA</sequence>
<feature type="compositionally biased region" description="Pro residues" evidence="1">
    <location>
        <begin position="1"/>
        <end position="13"/>
    </location>
</feature>
<keyword evidence="4" id="KW-1185">Reference proteome</keyword>
<feature type="domain" description="Peptidase M20 dimerisation" evidence="2">
    <location>
        <begin position="420"/>
        <end position="516"/>
    </location>
</feature>
<dbReference type="InterPro" id="IPR011650">
    <property type="entry name" value="Peptidase_M20_dimer"/>
</dbReference>
<dbReference type="InterPro" id="IPR017439">
    <property type="entry name" value="Amidohydrolase"/>
</dbReference>
<gene>
    <name evidence="3" type="ORF">BZB76_1601</name>
</gene>
<proteinExistence type="predicted"/>
<keyword evidence="3" id="KW-0378">Hydrolase</keyword>
<organism evidence="3 4">
    <name type="scientific">Actinomadura pelletieri DSM 43383</name>
    <dbReference type="NCBI Taxonomy" id="1120940"/>
    <lineage>
        <taxon>Bacteria</taxon>
        <taxon>Bacillati</taxon>
        <taxon>Actinomycetota</taxon>
        <taxon>Actinomycetes</taxon>
        <taxon>Streptosporangiales</taxon>
        <taxon>Thermomonosporaceae</taxon>
        <taxon>Actinomadura</taxon>
    </lineage>
</organism>
<dbReference type="Gene3D" id="3.30.70.360">
    <property type="match status" value="1"/>
</dbReference>
<dbReference type="Pfam" id="PF07687">
    <property type="entry name" value="M20_dimer"/>
    <property type="match status" value="1"/>
</dbReference>
<comment type="caution">
    <text evidence="3">The sequence shown here is derived from an EMBL/GenBank/DDBJ whole genome shotgun (WGS) entry which is preliminary data.</text>
</comment>
<feature type="region of interest" description="Disordered" evidence="1">
    <location>
        <begin position="1"/>
        <end position="201"/>
    </location>
</feature>
<name>A0A495QRX0_9ACTN</name>
<dbReference type="Proteomes" id="UP000274601">
    <property type="component" value="Unassembled WGS sequence"/>
</dbReference>